<keyword evidence="2" id="KW-1185">Reference proteome</keyword>
<protein>
    <submittedName>
        <fullName evidence="1">Uncharacterized protein</fullName>
    </submittedName>
</protein>
<comment type="caution">
    <text evidence="1">The sequence shown here is derived from an EMBL/GenBank/DDBJ whole genome shotgun (WGS) entry which is preliminary data.</text>
</comment>
<proteinExistence type="predicted"/>
<dbReference type="EMBL" id="MUJZ01050593">
    <property type="protein sequence ID" value="OTF73676.1"/>
    <property type="molecule type" value="Genomic_DNA"/>
</dbReference>
<sequence length="109" mass="12560">LKSSILTFSPRPTKYVQNEIKFKRTLFIRNAMRMKNICLEFVEIGQFLHSCIQWESPTRSLLAFITFIASCYKFYSALSNMAGRFLYVNGNNNTISNTDSLSNIIMGNK</sequence>
<dbReference type="Proteomes" id="UP000194236">
    <property type="component" value="Unassembled WGS sequence"/>
</dbReference>
<name>A0A1Y3B211_EURMA</name>
<dbReference type="AlphaFoldDB" id="A0A1Y3B211"/>
<organism evidence="1 2">
    <name type="scientific">Euroglyphus maynei</name>
    <name type="common">Mayne's house dust mite</name>
    <dbReference type="NCBI Taxonomy" id="6958"/>
    <lineage>
        <taxon>Eukaryota</taxon>
        <taxon>Metazoa</taxon>
        <taxon>Ecdysozoa</taxon>
        <taxon>Arthropoda</taxon>
        <taxon>Chelicerata</taxon>
        <taxon>Arachnida</taxon>
        <taxon>Acari</taxon>
        <taxon>Acariformes</taxon>
        <taxon>Sarcoptiformes</taxon>
        <taxon>Astigmata</taxon>
        <taxon>Psoroptidia</taxon>
        <taxon>Analgoidea</taxon>
        <taxon>Pyroglyphidae</taxon>
        <taxon>Pyroglyphinae</taxon>
        <taxon>Euroglyphus</taxon>
    </lineage>
</organism>
<dbReference type="OrthoDB" id="5973539at2759"/>
<evidence type="ECO:0000313" key="2">
    <source>
        <dbReference type="Proteomes" id="UP000194236"/>
    </source>
</evidence>
<evidence type="ECO:0000313" key="1">
    <source>
        <dbReference type="EMBL" id="OTF73676.1"/>
    </source>
</evidence>
<feature type="non-terminal residue" evidence="1">
    <location>
        <position position="1"/>
    </location>
</feature>
<accession>A0A1Y3B211</accession>
<gene>
    <name evidence="1" type="ORF">BLA29_008750</name>
</gene>
<reference evidence="1 2" key="1">
    <citation type="submission" date="2017-03" db="EMBL/GenBank/DDBJ databases">
        <title>Genome Survey of Euroglyphus maynei.</title>
        <authorList>
            <person name="Arlian L.G."/>
            <person name="Morgan M.S."/>
            <person name="Rider S.D."/>
        </authorList>
    </citation>
    <scope>NUCLEOTIDE SEQUENCE [LARGE SCALE GENOMIC DNA]</scope>
    <source>
        <strain evidence="1">Arlian Lab</strain>
        <tissue evidence="1">Whole body</tissue>
    </source>
</reference>